<protein>
    <submittedName>
        <fullName evidence="2">Uncharacterized protein</fullName>
    </submittedName>
</protein>
<dbReference type="EMBL" id="CAUYUJ010021849">
    <property type="protein sequence ID" value="CAK0907402.1"/>
    <property type="molecule type" value="Genomic_DNA"/>
</dbReference>
<comment type="caution">
    <text evidence="2">The sequence shown here is derived from an EMBL/GenBank/DDBJ whole genome shotgun (WGS) entry which is preliminary data.</text>
</comment>
<evidence type="ECO:0000256" key="1">
    <source>
        <dbReference type="SAM" id="MobiDB-lite"/>
    </source>
</evidence>
<gene>
    <name evidence="2" type="ORF">PCOR1329_LOCUS82423</name>
</gene>
<dbReference type="Proteomes" id="UP001189429">
    <property type="component" value="Unassembled WGS sequence"/>
</dbReference>
<sequence length="91" mass="9830">MCVKDKHLNTRVATAHRRGGEEEEEEEGEEEEEEEEGPKQRRADVANLGRRQRGGHGRPLGESSACPLGARGGSDAAARRQPGGSVATPRQ</sequence>
<accession>A0ABN9Y4E2</accession>
<proteinExistence type="predicted"/>
<name>A0ABN9Y4E2_9DINO</name>
<reference evidence="2" key="1">
    <citation type="submission" date="2023-10" db="EMBL/GenBank/DDBJ databases">
        <authorList>
            <person name="Chen Y."/>
            <person name="Shah S."/>
            <person name="Dougan E. K."/>
            <person name="Thang M."/>
            <person name="Chan C."/>
        </authorList>
    </citation>
    <scope>NUCLEOTIDE SEQUENCE [LARGE SCALE GENOMIC DNA]</scope>
</reference>
<keyword evidence="3" id="KW-1185">Reference proteome</keyword>
<feature type="compositionally biased region" description="Acidic residues" evidence="1">
    <location>
        <begin position="21"/>
        <end position="36"/>
    </location>
</feature>
<evidence type="ECO:0000313" key="2">
    <source>
        <dbReference type="EMBL" id="CAK0907402.1"/>
    </source>
</evidence>
<feature type="region of interest" description="Disordered" evidence="1">
    <location>
        <begin position="1"/>
        <end position="91"/>
    </location>
</feature>
<evidence type="ECO:0000313" key="3">
    <source>
        <dbReference type="Proteomes" id="UP001189429"/>
    </source>
</evidence>
<organism evidence="2 3">
    <name type="scientific">Prorocentrum cordatum</name>
    <dbReference type="NCBI Taxonomy" id="2364126"/>
    <lineage>
        <taxon>Eukaryota</taxon>
        <taxon>Sar</taxon>
        <taxon>Alveolata</taxon>
        <taxon>Dinophyceae</taxon>
        <taxon>Prorocentrales</taxon>
        <taxon>Prorocentraceae</taxon>
        <taxon>Prorocentrum</taxon>
    </lineage>
</organism>